<dbReference type="AlphaFoldDB" id="A0A1G7MF74"/>
<accession>A0A1G7MF74</accession>
<keyword evidence="2" id="KW-1185">Reference proteome</keyword>
<evidence type="ECO:0000313" key="1">
    <source>
        <dbReference type="EMBL" id="SDF60326.1"/>
    </source>
</evidence>
<name>A0A1G7MF74_9ACTN</name>
<proteinExistence type="predicted"/>
<dbReference type="Gene3D" id="3.10.129.10">
    <property type="entry name" value="Hotdog Thioesterase"/>
    <property type="match status" value="1"/>
</dbReference>
<reference evidence="2" key="1">
    <citation type="submission" date="2016-10" db="EMBL/GenBank/DDBJ databases">
        <authorList>
            <person name="Varghese N."/>
            <person name="Submissions S."/>
        </authorList>
    </citation>
    <scope>NUCLEOTIDE SEQUENCE [LARGE SCALE GENOMIC DNA]</scope>
    <source>
        <strain evidence="2">DSM 44526</strain>
    </source>
</reference>
<dbReference type="GO" id="GO:0016787">
    <property type="term" value="F:hydrolase activity"/>
    <property type="evidence" value="ECO:0007669"/>
    <property type="project" value="UniProtKB-KW"/>
</dbReference>
<keyword evidence="1" id="KW-0378">Hydrolase</keyword>
<dbReference type="Pfam" id="PF13279">
    <property type="entry name" value="4HBT_2"/>
    <property type="match status" value="1"/>
</dbReference>
<dbReference type="RefSeq" id="WP_091057958.1">
    <property type="nucleotide sequence ID" value="NZ_FNCF01000001.1"/>
</dbReference>
<organism evidence="1 2">
    <name type="scientific">Klenkia brasiliensis</name>
    <dbReference type="NCBI Taxonomy" id="333142"/>
    <lineage>
        <taxon>Bacteria</taxon>
        <taxon>Bacillati</taxon>
        <taxon>Actinomycetota</taxon>
        <taxon>Actinomycetes</taxon>
        <taxon>Geodermatophilales</taxon>
        <taxon>Geodermatophilaceae</taxon>
        <taxon>Klenkia</taxon>
    </lineage>
</organism>
<dbReference type="InterPro" id="IPR029069">
    <property type="entry name" value="HotDog_dom_sf"/>
</dbReference>
<gene>
    <name evidence="1" type="ORF">SAMN05660324_0611</name>
</gene>
<dbReference type="CDD" id="cd00586">
    <property type="entry name" value="4HBT"/>
    <property type="match status" value="1"/>
</dbReference>
<dbReference type="SUPFAM" id="SSF54637">
    <property type="entry name" value="Thioesterase/thiol ester dehydrase-isomerase"/>
    <property type="match status" value="1"/>
</dbReference>
<dbReference type="OrthoDB" id="9799036at2"/>
<protein>
    <submittedName>
        <fullName evidence="1">Acyl-CoA thioester hydrolase</fullName>
    </submittedName>
</protein>
<dbReference type="Proteomes" id="UP000198863">
    <property type="component" value="Unassembled WGS sequence"/>
</dbReference>
<sequence>MSVTWSAPVRYSECDDQRVVFNANYLVWADEASNAWWPSVGLRWDPDGVCGVQPLVKAASLEWSSSAVWGDTVDVACGLEKLGRTSLTLAFEVRVGDRLCCVVRSTYVATRDGVPVPWPDEVRAAVS</sequence>
<dbReference type="EMBL" id="FNCF01000001">
    <property type="protein sequence ID" value="SDF60326.1"/>
    <property type="molecule type" value="Genomic_DNA"/>
</dbReference>
<evidence type="ECO:0000313" key="2">
    <source>
        <dbReference type="Proteomes" id="UP000198863"/>
    </source>
</evidence>